<feature type="region of interest" description="Disordered" evidence="1">
    <location>
        <begin position="40"/>
        <end position="141"/>
    </location>
</feature>
<keyword evidence="3" id="KW-1185">Reference proteome</keyword>
<feature type="region of interest" description="Disordered" evidence="1">
    <location>
        <begin position="166"/>
        <end position="194"/>
    </location>
</feature>
<dbReference type="EMBL" id="ML978121">
    <property type="protein sequence ID" value="KAF2104636.1"/>
    <property type="molecule type" value="Genomic_DNA"/>
</dbReference>
<comment type="caution">
    <text evidence="2">The sequence shown here is derived from an EMBL/GenBank/DDBJ whole genome shotgun (WGS) entry which is preliminary data.</text>
</comment>
<gene>
    <name evidence="2" type="ORF">NA57DRAFT_51453</name>
</gene>
<evidence type="ECO:0000313" key="3">
    <source>
        <dbReference type="Proteomes" id="UP000799772"/>
    </source>
</evidence>
<reference evidence="2" key="1">
    <citation type="journal article" date="2020" name="Stud. Mycol.">
        <title>101 Dothideomycetes genomes: a test case for predicting lifestyles and emergence of pathogens.</title>
        <authorList>
            <person name="Haridas S."/>
            <person name="Albert R."/>
            <person name="Binder M."/>
            <person name="Bloem J."/>
            <person name="Labutti K."/>
            <person name="Salamov A."/>
            <person name="Andreopoulos B."/>
            <person name="Baker S."/>
            <person name="Barry K."/>
            <person name="Bills G."/>
            <person name="Bluhm B."/>
            <person name="Cannon C."/>
            <person name="Castanera R."/>
            <person name="Culley D."/>
            <person name="Daum C."/>
            <person name="Ezra D."/>
            <person name="Gonzalez J."/>
            <person name="Henrissat B."/>
            <person name="Kuo A."/>
            <person name="Liang C."/>
            <person name="Lipzen A."/>
            <person name="Lutzoni F."/>
            <person name="Magnuson J."/>
            <person name="Mondo S."/>
            <person name="Nolan M."/>
            <person name="Ohm R."/>
            <person name="Pangilinan J."/>
            <person name="Park H.-J."/>
            <person name="Ramirez L."/>
            <person name="Alfaro M."/>
            <person name="Sun H."/>
            <person name="Tritt A."/>
            <person name="Yoshinaga Y."/>
            <person name="Zwiers L.-H."/>
            <person name="Turgeon B."/>
            <person name="Goodwin S."/>
            <person name="Spatafora J."/>
            <person name="Crous P."/>
            <person name="Grigoriev I."/>
        </authorList>
    </citation>
    <scope>NUCLEOTIDE SEQUENCE</scope>
    <source>
        <strain evidence="2">CBS 133067</strain>
    </source>
</reference>
<dbReference type="Proteomes" id="UP000799772">
    <property type="component" value="Unassembled WGS sequence"/>
</dbReference>
<evidence type="ECO:0000256" key="1">
    <source>
        <dbReference type="SAM" id="MobiDB-lite"/>
    </source>
</evidence>
<organism evidence="2 3">
    <name type="scientific">Rhizodiscina lignyota</name>
    <dbReference type="NCBI Taxonomy" id="1504668"/>
    <lineage>
        <taxon>Eukaryota</taxon>
        <taxon>Fungi</taxon>
        <taxon>Dikarya</taxon>
        <taxon>Ascomycota</taxon>
        <taxon>Pezizomycotina</taxon>
        <taxon>Dothideomycetes</taxon>
        <taxon>Pleosporomycetidae</taxon>
        <taxon>Aulographales</taxon>
        <taxon>Rhizodiscinaceae</taxon>
        <taxon>Rhizodiscina</taxon>
    </lineage>
</organism>
<proteinExistence type="predicted"/>
<evidence type="ECO:0000313" key="2">
    <source>
        <dbReference type="EMBL" id="KAF2104636.1"/>
    </source>
</evidence>
<dbReference type="AlphaFoldDB" id="A0A9P4MBG7"/>
<name>A0A9P4MBG7_9PEZI</name>
<sequence>MPSPSDRFSAYQLDPTHSRTPYMQTEVDCDCSSIVGLSPPDVPFEQDQTIRRSHSHKGASPWLQQGLDARTWARARGGKARHPRLATQQPAVAPASHHDRENAQSDSGQAGNKVHGPGTSQLQVGNGNGWENARDSLESQSANESGVRLCMAVEVANGVSSLVRRGATGKSGGGQPIVREGSRSLGYIAPSEMA</sequence>
<protein>
    <submittedName>
        <fullName evidence="2">Uncharacterized protein</fullName>
    </submittedName>
</protein>
<accession>A0A9P4MBG7</accession>